<protein>
    <submittedName>
        <fullName evidence="6">Lanosterol 14-alpha demethylase</fullName>
    </submittedName>
</protein>
<evidence type="ECO:0000256" key="1">
    <source>
        <dbReference type="ARBA" id="ARBA00010617"/>
    </source>
</evidence>
<name>A0AA37LAX8_9PEZI</name>
<evidence type="ECO:0000256" key="4">
    <source>
        <dbReference type="ARBA" id="ARBA00023004"/>
    </source>
</evidence>
<dbReference type="Proteomes" id="UP001055115">
    <property type="component" value="Unassembled WGS sequence"/>
</dbReference>
<comment type="cofactor">
    <cofactor evidence="5">
        <name>heme</name>
        <dbReference type="ChEBI" id="CHEBI:30413"/>
    </cofactor>
</comment>
<keyword evidence="3 5" id="KW-0479">Metal-binding</keyword>
<dbReference type="GeneID" id="73326090"/>
<sequence>MPENARSFCHGMFETPVEHLVLTHELKGAFLNKNMDPVYMENIRIMVGSFIQYMDRAEAQEHTVKCATEETHSCALEWTTRSDVELFTEVSELTHNVTVKTLMGDDFYESGSELLSLMHAMEHDIDNFWSLVLPDWVPHPSARRLHRARERVKEIFWERLSQRHVAAKNGDVKSDLPDYITYMLHDRSTAPLKHCFAAHHALLMFASDTSTAAVTSWVVVCLLRHPDVMAAVKRDARSGASDSVLLQACIKETMRYYNAMKYFRPASVEPKGSMSSVSLFLKHDDTANYPNSDTWMPGRWLNAENKLVDLAGREEESKPMILGGGNYLCPGEKMATIIVTQTLTTLLRYYDIIWATLEQPRTVRFDDLDFDKIGSPWLKGGLKVKVSRRVWPELMGGC</sequence>
<dbReference type="InterPro" id="IPR036396">
    <property type="entry name" value="Cyt_P450_sf"/>
</dbReference>
<dbReference type="GO" id="GO:0005506">
    <property type="term" value="F:iron ion binding"/>
    <property type="evidence" value="ECO:0007669"/>
    <property type="project" value="InterPro"/>
</dbReference>
<accession>A0AA37LAX8</accession>
<dbReference type="PANTHER" id="PTHR24304:SF2">
    <property type="entry name" value="24-HYDROXYCHOLESTEROL 7-ALPHA-HYDROXYLASE"/>
    <property type="match status" value="1"/>
</dbReference>
<dbReference type="GO" id="GO:0020037">
    <property type="term" value="F:heme binding"/>
    <property type="evidence" value="ECO:0007669"/>
    <property type="project" value="InterPro"/>
</dbReference>
<dbReference type="InterPro" id="IPR001128">
    <property type="entry name" value="Cyt_P450"/>
</dbReference>
<dbReference type="Gene3D" id="1.10.630.10">
    <property type="entry name" value="Cytochrome P450"/>
    <property type="match status" value="1"/>
</dbReference>
<organism evidence="6 7">
    <name type="scientific">Colletotrichum spaethianum</name>
    <dbReference type="NCBI Taxonomy" id="700344"/>
    <lineage>
        <taxon>Eukaryota</taxon>
        <taxon>Fungi</taxon>
        <taxon>Dikarya</taxon>
        <taxon>Ascomycota</taxon>
        <taxon>Pezizomycotina</taxon>
        <taxon>Sordariomycetes</taxon>
        <taxon>Hypocreomycetidae</taxon>
        <taxon>Glomerellales</taxon>
        <taxon>Glomerellaceae</taxon>
        <taxon>Colletotrichum</taxon>
        <taxon>Colletotrichum spaethianum species complex</taxon>
    </lineage>
</organism>
<dbReference type="Pfam" id="PF00067">
    <property type="entry name" value="p450"/>
    <property type="match status" value="1"/>
</dbReference>
<dbReference type="InterPro" id="IPR002401">
    <property type="entry name" value="Cyt_P450_E_grp-I"/>
</dbReference>
<dbReference type="PANTHER" id="PTHR24304">
    <property type="entry name" value="CYTOCHROME P450 FAMILY 7"/>
    <property type="match status" value="1"/>
</dbReference>
<evidence type="ECO:0000256" key="3">
    <source>
        <dbReference type="ARBA" id="ARBA00022723"/>
    </source>
</evidence>
<keyword evidence="7" id="KW-1185">Reference proteome</keyword>
<dbReference type="GO" id="GO:0004497">
    <property type="term" value="F:monooxygenase activity"/>
    <property type="evidence" value="ECO:0007669"/>
    <property type="project" value="InterPro"/>
</dbReference>
<gene>
    <name evidence="6" type="ORF">ColSpa_05288</name>
</gene>
<dbReference type="GO" id="GO:0016705">
    <property type="term" value="F:oxidoreductase activity, acting on paired donors, with incorporation or reduction of molecular oxygen"/>
    <property type="evidence" value="ECO:0007669"/>
    <property type="project" value="InterPro"/>
</dbReference>
<proteinExistence type="inferred from homology"/>
<reference evidence="6 7" key="1">
    <citation type="submission" date="2022-03" db="EMBL/GenBank/DDBJ databases">
        <title>Genome data of Colletotrichum spp.</title>
        <authorList>
            <person name="Utami Y.D."/>
            <person name="Hiruma K."/>
        </authorList>
    </citation>
    <scope>NUCLEOTIDE SEQUENCE [LARGE SCALE GENOMIC DNA]</scope>
    <source>
        <strain evidence="6 7">MAFF 239500</strain>
    </source>
</reference>
<comment type="caution">
    <text evidence="6">The sequence shown here is derived from an EMBL/GenBank/DDBJ whole genome shotgun (WGS) entry which is preliminary data.</text>
</comment>
<keyword evidence="4 5" id="KW-0408">Iron</keyword>
<dbReference type="EMBL" id="BQXU01000011">
    <property type="protein sequence ID" value="GKT45107.1"/>
    <property type="molecule type" value="Genomic_DNA"/>
</dbReference>
<dbReference type="RefSeq" id="XP_049127457.1">
    <property type="nucleotide sequence ID" value="XM_049271500.1"/>
</dbReference>
<dbReference type="SUPFAM" id="SSF48264">
    <property type="entry name" value="Cytochrome P450"/>
    <property type="match status" value="1"/>
</dbReference>
<evidence type="ECO:0000313" key="6">
    <source>
        <dbReference type="EMBL" id="GKT45107.1"/>
    </source>
</evidence>
<dbReference type="AlphaFoldDB" id="A0AA37LAX8"/>
<feature type="binding site" description="axial binding residue" evidence="5">
    <location>
        <position position="329"/>
    </location>
    <ligand>
        <name>heme</name>
        <dbReference type="ChEBI" id="CHEBI:30413"/>
    </ligand>
    <ligandPart>
        <name>Fe</name>
        <dbReference type="ChEBI" id="CHEBI:18248"/>
    </ligandPart>
</feature>
<evidence type="ECO:0000256" key="5">
    <source>
        <dbReference type="PIRSR" id="PIRSR602401-1"/>
    </source>
</evidence>
<dbReference type="PRINTS" id="PR00463">
    <property type="entry name" value="EP450I"/>
</dbReference>
<dbReference type="InterPro" id="IPR050529">
    <property type="entry name" value="CYP450_sterol_14alpha_dmase"/>
</dbReference>
<keyword evidence="2 5" id="KW-0349">Heme</keyword>
<comment type="similarity">
    <text evidence="1">Belongs to the cytochrome P450 family.</text>
</comment>
<evidence type="ECO:0000256" key="2">
    <source>
        <dbReference type="ARBA" id="ARBA00022617"/>
    </source>
</evidence>
<evidence type="ECO:0000313" key="7">
    <source>
        <dbReference type="Proteomes" id="UP001055115"/>
    </source>
</evidence>